<reference evidence="1 2" key="1">
    <citation type="submission" date="2017-12" db="EMBL/GenBank/DDBJ databases">
        <title>Isolation and characterization of estrogens degradatiion strain Microbacterium hominis SJTG1.</title>
        <authorList>
            <person name="Xiong W."/>
            <person name="Yin C."/>
            <person name="Zheng D."/>
            <person name="Liang R."/>
        </authorList>
    </citation>
    <scope>NUCLEOTIDE SEQUENCE [LARGE SCALE GENOMIC DNA]</scope>
    <source>
        <strain evidence="1 2">SJTG1</strain>
    </source>
</reference>
<dbReference type="EMBL" id="CP025299">
    <property type="protein sequence ID" value="AUG29585.1"/>
    <property type="molecule type" value="Genomic_DNA"/>
</dbReference>
<evidence type="ECO:0000313" key="1">
    <source>
        <dbReference type="EMBL" id="AUG29585.1"/>
    </source>
</evidence>
<dbReference type="Proteomes" id="UP000233276">
    <property type="component" value="Chromosome"/>
</dbReference>
<sequence length="117" mass="12374">MTDPDERQLAHASTIVEDILSGLIAPGTPPEAVESMRVVLRPAVAAGYAAGQASRGPATPRLTMLADALRAQHQREQFGDCTEDGDPFPCRTIRALNIVVGPPEDEPMLTVDDVLGG</sequence>
<accession>A0A2K9D7K3</accession>
<dbReference type="AlphaFoldDB" id="A0A2K9D7K3"/>
<gene>
    <name evidence="1" type="ORF">CXR34_09075</name>
</gene>
<dbReference type="KEGG" id="mhos:CXR34_09075"/>
<protein>
    <submittedName>
        <fullName evidence="1">Uncharacterized protein</fullName>
    </submittedName>
</protein>
<proteinExistence type="predicted"/>
<name>A0A2K9D7K3_9MICO</name>
<dbReference type="RefSeq" id="WP_036283466.1">
    <property type="nucleotide sequence ID" value="NZ_CP025299.1"/>
</dbReference>
<evidence type="ECO:0000313" key="2">
    <source>
        <dbReference type="Proteomes" id="UP000233276"/>
    </source>
</evidence>
<organism evidence="1 2">
    <name type="scientific">Microbacterium hominis</name>
    <dbReference type="NCBI Taxonomy" id="162426"/>
    <lineage>
        <taxon>Bacteria</taxon>
        <taxon>Bacillati</taxon>
        <taxon>Actinomycetota</taxon>
        <taxon>Actinomycetes</taxon>
        <taxon>Micrococcales</taxon>
        <taxon>Microbacteriaceae</taxon>
        <taxon>Microbacterium</taxon>
    </lineage>
</organism>